<dbReference type="InterPro" id="IPR001254">
    <property type="entry name" value="Trypsin_dom"/>
</dbReference>
<dbReference type="PRINTS" id="PR00722">
    <property type="entry name" value="CHYMOTRYPSIN"/>
</dbReference>
<dbReference type="EMBL" id="CAJPEV010003930">
    <property type="protein sequence ID" value="CAG0900825.1"/>
    <property type="molecule type" value="Genomic_DNA"/>
</dbReference>
<dbReference type="PROSITE" id="PS00135">
    <property type="entry name" value="TRYPSIN_SER"/>
    <property type="match status" value="1"/>
</dbReference>
<comment type="similarity">
    <text evidence="5">Belongs to the peptidase S1 family. CLIP subfamily.</text>
</comment>
<proteinExistence type="inferred from homology"/>
<dbReference type="InterPro" id="IPR001314">
    <property type="entry name" value="Peptidase_S1A"/>
</dbReference>
<dbReference type="OrthoDB" id="93664at2759"/>
<feature type="non-terminal residue" evidence="7">
    <location>
        <position position="1"/>
    </location>
</feature>
<dbReference type="SUPFAM" id="SSF50494">
    <property type="entry name" value="Trypsin-like serine proteases"/>
    <property type="match status" value="1"/>
</dbReference>
<accession>A0A7R9ADB5</accession>
<gene>
    <name evidence="7" type="ORF">DSTB1V02_LOCUS11668</name>
</gene>
<dbReference type="CDD" id="cd00190">
    <property type="entry name" value="Tryp_SPc"/>
    <property type="match status" value="1"/>
</dbReference>
<evidence type="ECO:0000256" key="5">
    <source>
        <dbReference type="ARBA" id="ARBA00024195"/>
    </source>
</evidence>
<dbReference type="Gene3D" id="2.40.10.10">
    <property type="entry name" value="Trypsin-like serine proteases"/>
    <property type="match status" value="1"/>
</dbReference>
<feature type="domain" description="Peptidase S1" evidence="6">
    <location>
        <begin position="23"/>
        <end position="273"/>
    </location>
</feature>
<keyword evidence="3" id="KW-0720">Serine protease</keyword>
<evidence type="ECO:0000313" key="7">
    <source>
        <dbReference type="EMBL" id="CAD7251906.1"/>
    </source>
</evidence>
<evidence type="ECO:0000313" key="8">
    <source>
        <dbReference type="Proteomes" id="UP000677054"/>
    </source>
</evidence>
<dbReference type="EMBL" id="LR903447">
    <property type="protein sequence ID" value="CAD7251906.1"/>
    <property type="molecule type" value="Genomic_DNA"/>
</dbReference>
<sequence length="281" mass="30763">CGVSQTGQRSLDPQGDVLDFDRVIGGTPVPSQKKYPWMAWMGPSKYTSICGASLINSRRVSASFFVRFGFELKPDKMPIISSSSCVSPSGTYWVTLGSLYKFKWPAGQSYQVTAKAIMHPQYDPDIIINDIALLQLTTPVNFIEYPNIRPICTSPLANPSPGSTVTITGWGIIQENSKKKSPQLNEAALTIISQKTCSRWFSDITNKQICTLTPGRNTCSGDSGGPLMYQTSTGYYEHVGIVSYGDIGCVTEHGGVFTRTSSYVNDFIMKYATDGEWCPAP</sequence>
<name>A0A7R9ADB5_9CRUS</name>
<keyword evidence="4" id="KW-1015">Disulfide bond</keyword>
<evidence type="ECO:0000256" key="4">
    <source>
        <dbReference type="ARBA" id="ARBA00023157"/>
    </source>
</evidence>
<dbReference type="InterPro" id="IPR009003">
    <property type="entry name" value="Peptidase_S1_PA"/>
</dbReference>
<dbReference type="Proteomes" id="UP000677054">
    <property type="component" value="Unassembled WGS sequence"/>
</dbReference>
<protein>
    <recommendedName>
        <fullName evidence="6">Peptidase S1 domain-containing protein</fullName>
    </recommendedName>
</protein>
<dbReference type="GO" id="GO:0004252">
    <property type="term" value="F:serine-type endopeptidase activity"/>
    <property type="evidence" value="ECO:0007669"/>
    <property type="project" value="InterPro"/>
</dbReference>
<evidence type="ECO:0000256" key="2">
    <source>
        <dbReference type="ARBA" id="ARBA00022801"/>
    </source>
</evidence>
<evidence type="ECO:0000256" key="1">
    <source>
        <dbReference type="ARBA" id="ARBA00022670"/>
    </source>
</evidence>
<dbReference type="PANTHER" id="PTHR24256">
    <property type="entry name" value="TRYPTASE-RELATED"/>
    <property type="match status" value="1"/>
</dbReference>
<dbReference type="FunFam" id="2.40.10.10:FF:000036">
    <property type="entry name" value="Trypsin beta"/>
    <property type="match status" value="1"/>
</dbReference>
<dbReference type="PROSITE" id="PS50240">
    <property type="entry name" value="TRYPSIN_DOM"/>
    <property type="match status" value="1"/>
</dbReference>
<evidence type="ECO:0000256" key="3">
    <source>
        <dbReference type="ARBA" id="ARBA00022825"/>
    </source>
</evidence>
<dbReference type="InterPro" id="IPR051487">
    <property type="entry name" value="Ser/Thr_Proteases_Immune/Dev"/>
</dbReference>
<dbReference type="Pfam" id="PF00089">
    <property type="entry name" value="Trypsin"/>
    <property type="match status" value="1"/>
</dbReference>
<dbReference type="InterPro" id="IPR033116">
    <property type="entry name" value="TRYPSIN_SER"/>
</dbReference>
<keyword evidence="8" id="KW-1185">Reference proteome</keyword>
<reference evidence="7" key="1">
    <citation type="submission" date="2020-11" db="EMBL/GenBank/DDBJ databases">
        <authorList>
            <person name="Tran Van P."/>
        </authorList>
    </citation>
    <scope>NUCLEOTIDE SEQUENCE</scope>
</reference>
<evidence type="ECO:0000259" key="6">
    <source>
        <dbReference type="PROSITE" id="PS50240"/>
    </source>
</evidence>
<dbReference type="AlphaFoldDB" id="A0A7R9ADB5"/>
<dbReference type="SMART" id="SM00020">
    <property type="entry name" value="Tryp_SPc"/>
    <property type="match status" value="1"/>
</dbReference>
<dbReference type="InterPro" id="IPR043504">
    <property type="entry name" value="Peptidase_S1_PA_chymotrypsin"/>
</dbReference>
<organism evidence="7">
    <name type="scientific">Darwinula stevensoni</name>
    <dbReference type="NCBI Taxonomy" id="69355"/>
    <lineage>
        <taxon>Eukaryota</taxon>
        <taxon>Metazoa</taxon>
        <taxon>Ecdysozoa</taxon>
        <taxon>Arthropoda</taxon>
        <taxon>Crustacea</taxon>
        <taxon>Oligostraca</taxon>
        <taxon>Ostracoda</taxon>
        <taxon>Podocopa</taxon>
        <taxon>Podocopida</taxon>
        <taxon>Darwinulocopina</taxon>
        <taxon>Darwinuloidea</taxon>
        <taxon>Darwinulidae</taxon>
        <taxon>Darwinula</taxon>
    </lineage>
</organism>
<keyword evidence="2" id="KW-0378">Hydrolase</keyword>
<dbReference type="GO" id="GO:0006508">
    <property type="term" value="P:proteolysis"/>
    <property type="evidence" value="ECO:0007669"/>
    <property type="project" value="UniProtKB-KW"/>
</dbReference>
<keyword evidence="1" id="KW-0645">Protease</keyword>